<dbReference type="PANTHER" id="PTHR32166:SF105">
    <property type="entry name" value="HAT DIMERIZATION DOMAIN-CONTAINING PROTEIN"/>
    <property type="match status" value="1"/>
</dbReference>
<dbReference type="AlphaFoldDB" id="A0A843UKU1"/>
<organism evidence="2 3">
    <name type="scientific">Colocasia esculenta</name>
    <name type="common">Wild taro</name>
    <name type="synonym">Arum esculentum</name>
    <dbReference type="NCBI Taxonomy" id="4460"/>
    <lineage>
        <taxon>Eukaryota</taxon>
        <taxon>Viridiplantae</taxon>
        <taxon>Streptophyta</taxon>
        <taxon>Embryophyta</taxon>
        <taxon>Tracheophyta</taxon>
        <taxon>Spermatophyta</taxon>
        <taxon>Magnoliopsida</taxon>
        <taxon>Liliopsida</taxon>
        <taxon>Araceae</taxon>
        <taxon>Aroideae</taxon>
        <taxon>Colocasieae</taxon>
        <taxon>Colocasia</taxon>
    </lineage>
</organism>
<reference evidence="2" key="1">
    <citation type="submission" date="2017-07" db="EMBL/GenBank/DDBJ databases">
        <title>Taro Niue Genome Assembly and Annotation.</title>
        <authorList>
            <person name="Atibalentja N."/>
            <person name="Keating K."/>
            <person name="Fields C.J."/>
        </authorList>
    </citation>
    <scope>NUCLEOTIDE SEQUENCE</scope>
    <source>
        <strain evidence="2">Niue_2</strain>
        <tissue evidence="2">Leaf</tissue>
    </source>
</reference>
<comment type="caution">
    <text evidence="2">The sequence shown here is derived from an EMBL/GenBank/DDBJ whole genome shotgun (WGS) entry which is preliminary data.</text>
</comment>
<accession>A0A843UKU1</accession>
<evidence type="ECO:0000313" key="2">
    <source>
        <dbReference type="EMBL" id="MQL83981.1"/>
    </source>
</evidence>
<dbReference type="Proteomes" id="UP000652761">
    <property type="component" value="Unassembled WGS sequence"/>
</dbReference>
<keyword evidence="3" id="KW-1185">Reference proteome</keyword>
<dbReference type="Pfam" id="PF04937">
    <property type="entry name" value="DUF659"/>
    <property type="match status" value="1"/>
</dbReference>
<dbReference type="EMBL" id="NMUH01000731">
    <property type="protein sequence ID" value="MQL83981.1"/>
    <property type="molecule type" value="Genomic_DNA"/>
</dbReference>
<feature type="domain" description="DUF659" evidence="1">
    <location>
        <begin position="130"/>
        <end position="183"/>
    </location>
</feature>
<dbReference type="PANTHER" id="PTHR32166">
    <property type="entry name" value="OSJNBA0013A04.12 PROTEIN"/>
    <property type="match status" value="1"/>
</dbReference>
<name>A0A843UKU1_COLES</name>
<proteinExistence type="predicted"/>
<evidence type="ECO:0000313" key="3">
    <source>
        <dbReference type="Proteomes" id="UP000652761"/>
    </source>
</evidence>
<sequence>MSLKMRIMRISHLMRENGEKDYDRVSVLQLLLERKCNKATWLSQEWWFNEGTVPTGVMDTFMHRKPSSKQPSIKHALKGVKAIAALTKHVVKNIIKWFLHAEVSAHTTSSPYFQTMIDFIGKAGPGLKAPTLKDIYGKHLEEELVETKEWVASFKAIWMANGCTFMCDGWTGTTRRFMINFLVLVGMYQNVSNVHDS</sequence>
<gene>
    <name evidence="2" type="ORF">Taro_016479</name>
</gene>
<dbReference type="InterPro" id="IPR007021">
    <property type="entry name" value="DUF659"/>
</dbReference>
<dbReference type="OrthoDB" id="784036at2759"/>
<protein>
    <recommendedName>
        <fullName evidence="1">DUF659 domain-containing protein</fullName>
    </recommendedName>
</protein>
<evidence type="ECO:0000259" key="1">
    <source>
        <dbReference type="Pfam" id="PF04937"/>
    </source>
</evidence>